<evidence type="ECO:0000256" key="1">
    <source>
        <dbReference type="SAM" id="MobiDB-lite"/>
    </source>
</evidence>
<dbReference type="AlphaFoldDB" id="C1E8C8"/>
<organism evidence="2 3">
    <name type="scientific">Micromonas commoda (strain RCC299 / NOUM17 / CCMP2709)</name>
    <name type="common">Picoplanktonic green alga</name>
    <dbReference type="NCBI Taxonomy" id="296587"/>
    <lineage>
        <taxon>Eukaryota</taxon>
        <taxon>Viridiplantae</taxon>
        <taxon>Chlorophyta</taxon>
        <taxon>Mamiellophyceae</taxon>
        <taxon>Mamiellales</taxon>
        <taxon>Mamiellaceae</taxon>
        <taxon>Micromonas</taxon>
    </lineage>
</organism>
<feature type="region of interest" description="Disordered" evidence="1">
    <location>
        <begin position="219"/>
        <end position="241"/>
    </location>
</feature>
<accession>C1E8C8</accession>
<dbReference type="KEGG" id="mis:MICPUN_108447"/>
<feature type="compositionally biased region" description="Basic and acidic residues" evidence="1">
    <location>
        <begin position="1"/>
        <end position="46"/>
    </location>
</feature>
<proteinExistence type="predicted"/>
<feature type="region of interest" description="Disordered" evidence="1">
    <location>
        <begin position="1"/>
        <end position="64"/>
    </location>
</feature>
<dbReference type="GeneID" id="8244520"/>
<reference evidence="2 3" key="1">
    <citation type="journal article" date="2009" name="Science">
        <title>Green evolution and dynamic adaptations revealed by genomes of the marine picoeukaryotes Micromonas.</title>
        <authorList>
            <person name="Worden A.Z."/>
            <person name="Lee J.H."/>
            <person name="Mock T."/>
            <person name="Rouze P."/>
            <person name="Simmons M.P."/>
            <person name="Aerts A.L."/>
            <person name="Allen A.E."/>
            <person name="Cuvelier M.L."/>
            <person name="Derelle E."/>
            <person name="Everett M.V."/>
            <person name="Foulon E."/>
            <person name="Grimwood J."/>
            <person name="Gundlach H."/>
            <person name="Henrissat B."/>
            <person name="Napoli C."/>
            <person name="McDonald S.M."/>
            <person name="Parker M.S."/>
            <person name="Rombauts S."/>
            <person name="Salamov A."/>
            <person name="Von Dassow P."/>
            <person name="Badger J.H."/>
            <person name="Coutinho P.M."/>
            <person name="Demir E."/>
            <person name="Dubchak I."/>
            <person name="Gentemann C."/>
            <person name="Eikrem W."/>
            <person name="Gready J.E."/>
            <person name="John U."/>
            <person name="Lanier W."/>
            <person name="Lindquist E.A."/>
            <person name="Lucas S."/>
            <person name="Mayer K.F."/>
            <person name="Moreau H."/>
            <person name="Not F."/>
            <person name="Otillar R."/>
            <person name="Panaud O."/>
            <person name="Pangilinan J."/>
            <person name="Paulsen I."/>
            <person name="Piegu B."/>
            <person name="Poliakov A."/>
            <person name="Robbens S."/>
            <person name="Schmutz J."/>
            <person name="Toulza E."/>
            <person name="Wyss T."/>
            <person name="Zelensky A."/>
            <person name="Zhou K."/>
            <person name="Armbrust E.V."/>
            <person name="Bhattacharya D."/>
            <person name="Goodenough U.W."/>
            <person name="Van de Peer Y."/>
            <person name="Grigoriev I.V."/>
        </authorList>
    </citation>
    <scope>NUCLEOTIDE SEQUENCE [LARGE SCALE GENOMIC DNA]</scope>
    <source>
        <strain evidence="3">RCC299 / NOUM17</strain>
    </source>
</reference>
<keyword evidence="3" id="KW-1185">Reference proteome</keyword>
<evidence type="ECO:0000313" key="2">
    <source>
        <dbReference type="EMBL" id="ACO64129.1"/>
    </source>
</evidence>
<evidence type="ECO:0000313" key="3">
    <source>
        <dbReference type="Proteomes" id="UP000002009"/>
    </source>
</evidence>
<protein>
    <submittedName>
        <fullName evidence="2">Uncharacterized protein</fullName>
    </submittedName>
</protein>
<dbReference type="RefSeq" id="XP_002502871.1">
    <property type="nucleotide sequence ID" value="XM_002502825.1"/>
</dbReference>
<gene>
    <name evidence="2" type="ORF">MICPUN_108447</name>
</gene>
<dbReference type="Proteomes" id="UP000002009">
    <property type="component" value="Chromosome 6"/>
</dbReference>
<feature type="region of interest" description="Disordered" evidence="1">
    <location>
        <begin position="131"/>
        <end position="150"/>
    </location>
</feature>
<dbReference type="InParanoid" id="C1E8C8"/>
<name>C1E8C8_MICCC</name>
<sequence length="241" mass="25670">MAPVKSAEELRKAQDEEAAARREKEKRALFLREQRQRQQPAQREKLLMVPPGFQPTPDAGNRKVMQMPAPRNLALAAFGAGPGSQTAMTPGRQAAIAAMQTPLPNRNRRESVSMTPGPRGGRLSEIMSTPMAMSTPRSSGGRGTAPPGSRGAAMLQQAMCTPARETVVAETPAGSRGMVVAATPLHSRDGGGVGAQQQQRVGARKGMLGFGAMVREAREAEEEQAPSKRAKKMFTFGGRGD</sequence>
<dbReference type="EMBL" id="CP001327">
    <property type="protein sequence ID" value="ACO64129.1"/>
    <property type="molecule type" value="Genomic_DNA"/>
</dbReference>